<dbReference type="PANTHER" id="PTHR43547">
    <property type="entry name" value="TWO-COMPONENT HISTIDINE KINASE"/>
    <property type="match status" value="1"/>
</dbReference>
<dbReference type="Proteomes" id="UP000683511">
    <property type="component" value="Chromosome"/>
</dbReference>
<dbReference type="InterPro" id="IPR036097">
    <property type="entry name" value="HisK_dim/P_sf"/>
</dbReference>
<evidence type="ECO:0000259" key="7">
    <source>
        <dbReference type="PROSITE" id="PS50109"/>
    </source>
</evidence>
<keyword evidence="10" id="KW-1185">Reference proteome</keyword>
<dbReference type="SUPFAM" id="SSF47384">
    <property type="entry name" value="Homodimeric domain of signal transducing histidine kinase"/>
    <property type="match status" value="1"/>
</dbReference>
<evidence type="ECO:0000256" key="1">
    <source>
        <dbReference type="ARBA" id="ARBA00000085"/>
    </source>
</evidence>
<dbReference type="CDD" id="cd17574">
    <property type="entry name" value="REC_OmpR"/>
    <property type="match status" value="1"/>
</dbReference>
<dbReference type="PROSITE" id="PS50109">
    <property type="entry name" value="HIS_KIN"/>
    <property type="match status" value="1"/>
</dbReference>
<feature type="modified residue" description="4-aspartylphosphate" evidence="6">
    <location>
        <position position="52"/>
    </location>
</feature>
<evidence type="ECO:0000256" key="4">
    <source>
        <dbReference type="ARBA" id="ARBA00022777"/>
    </source>
</evidence>
<dbReference type="InterPro" id="IPR003661">
    <property type="entry name" value="HisK_dim/P_dom"/>
</dbReference>
<evidence type="ECO:0000313" key="9">
    <source>
        <dbReference type="EMBL" id="QXE25605.1"/>
    </source>
</evidence>
<dbReference type="InterPro" id="IPR005467">
    <property type="entry name" value="His_kinase_dom"/>
</dbReference>
<dbReference type="AlphaFoldDB" id="A0A975Y6S9"/>
<evidence type="ECO:0000313" key="10">
    <source>
        <dbReference type="Proteomes" id="UP000683511"/>
    </source>
</evidence>
<dbReference type="Pfam" id="PF00072">
    <property type="entry name" value="Response_reg"/>
    <property type="match status" value="1"/>
</dbReference>
<dbReference type="SMART" id="SM00388">
    <property type="entry name" value="HisKA"/>
    <property type="match status" value="1"/>
</dbReference>
<dbReference type="PROSITE" id="PS50110">
    <property type="entry name" value="RESPONSE_REGULATORY"/>
    <property type="match status" value="1"/>
</dbReference>
<dbReference type="EMBL" id="CP021056">
    <property type="protein sequence ID" value="QXE25605.1"/>
    <property type="molecule type" value="Genomic_DNA"/>
</dbReference>
<evidence type="ECO:0000256" key="5">
    <source>
        <dbReference type="ARBA" id="ARBA00023012"/>
    </source>
</evidence>
<dbReference type="KEGG" id="rsin:B6N60_04325"/>
<reference evidence="9" key="1">
    <citation type="submission" date="2017-04" db="EMBL/GenBank/DDBJ databases">
        <title>Genome deletions in a multicellular cyanobacterial endosymbiont for morphological adaptation in marine diatoms.</title>
        <authorList>
            <person name="Wang Y."/>
            <person name="Gao H."/>
            <person name="Li R."/>
            <person name="Xu X."/>
        </authorList>
    </citation>
    <scope>NUCLEOTIDE SEQUENCE</scope>
    <source>
        <strain evidence="9">FACHB 800</strain>
    </source>
</reference>
<dbReference type="Gene3D" id="1.10.287.130">
    <property type="match status" value="1"/>
</dbReference>
<evidence type="ECO:0000256" key="3">
    <source>
        <dbReference type="ARBA" id="ARBA00022553"/>
    </source>
</evidence>
<comment type="catalytic activity">
    <reaction evidence="1">
        <text>ATP + protein L-histidine = ADP + protein N-phospho-L-histidine.</text>
        <dbReference type="EC" id="2.7.13.3"/>
    </reaction>
</comment>
<dbReference type="InterPro" id="IPR003594">
    <property type="entry name" value="HATPase_dom"/>
</dbReference>
<dbReference type="SMART" id="SM00387">
    <property type="entry name" value="HATPase_c"/>
    <property type="match status" value="1"/>
</dbReference>
<dbReference type="Gene3D" id="3.40.50.2300">
    <property type="match status" value="1"/>
</dbReference>
<dbReference type="SUPFAM" id="SSF55874">
    <property type="entry name" value="ATPase domain of HSP90 chaperone/DNA topoisomerase II/histidine kinase"/>
    <property type="match status" value="1"/>
</dbReference>
<evidence type="ECO:0000259" key="8">
    <source>
        <dbReference type="PROSITE" id="PS50110"/>
    </source>
</evidence>
<dbReference type="RefSeq" id="WP_190608424.1">
    <property type="nucleotide sequence ID" value="NZ_CP021056.1"/>
</dbReference>
<feature type="domain" description="Histidine kinase" evidence="7">
    <location>
        <begin position="143"/>
        <end position="365"/>
    </location>
</feature>
<proteinExistence type="predicted"/>
<dbReference type="SMART" id="SM00448">
    <property type="entry name" value="REC"/>
    <property type="match status" value="1"/>
</dbReference>
<feature type="domain" description="Response regulatory" evidence="8">
    <location>
        <begin position="3"/>
        <end position="119"/>
    </location>
</feature>
<evidence type="ECO:0000256" key="2">
    <source>
        <dbReference type="ARBA" id="ARBA00012438"/>
    </source>
</evidence>
<name>A0A975Y6S9_9NOST</name>
<keyword evidence="5" id="KW-0902">Two-component regulatory system</keyword>
<dbReference type="PRINTS" id="PR00344">
    <property type="entry name" value="BCTRLSENSOR"/>
</dbReference>
<keyword evidence="4" id="KW-0418">Kinase</keyword>
<protein>
    <recommendedName>
        <fullName evidence="2">histidine kinase</fullName>
        <ecNumber evidence="2">2.7.13.3</ecNumber>
    </recommendedName>
</protein>
<sequence>MVKILIIEDEEKIRANIKQILELANFETIVAENGKQGLEYVKDKNPNLIICDLMMPELDGYSVLSLLRQDIHTAGIPLIFLSAKSERSDLRRGMELGADDYLTKPFDADELLQAVNARLEKQSLVNQQTQYKIDALREAITYSLPHEFNTPLNHIMCISDLLLKEYDSVTNQDNLEMLQMIHSSAGRLHQLTMNFLLYVDLEMTLSNPERLAEIRQNLIRIRVKDMIESTALQVAKKWERTDDLILNLTQGLINISPLKMTKVLSEVIDNAFKFSPAGTQVKIISQTIEDKFILYIIDCGRGMTEEQIANLGAYMQFKRTMYEQQGCGLGLSIAKQILQIYNGDLTIESITGKQTIVRIVMPLVMFGM</sequence>
<evidence type="ECO:0000256" key="6">
    <source>
        <dbReference type="PROSITE-ProRule" id="PRU00169"/>
    </source>
</evidence>
<organism evidence="9 10">
    <name type="scientific">Richelia sinica FACHB-800</name>
    <dbReference type="NCBI Taxonomy" id="1357546"/>
    <lineage>
        <taxon>Bacteria</taxon>
        <taxon>Bacillati</taxon>
        <taxon>Cyanobacteriota</taxon>
        <taxon>Cyanophyceae</taxon>
        <taxon>Nostocales</taxon>
        <taxon>Nostocaceae</taxon>
        <taxon>Richelia</taxon>
    </lineage>
</organism>
<dbReference type="InterPro" id="IPR001789">
    <property type="entry name" value="Sig_transdc_resp-reg_receiver"/>
</dbReference>
<dbReference type="PANTHER" id="PTHR43547:SF2">
    <property type="entry name" value="HYBRID SIGNAL TRANSDUCTION HISTIDINE KINASE C"/>
    <property type="match status" value="1"/>
</dbReference>
<dbReference type="Gene3D" id="3.30.565.10">
    <property type="entry name" value="Histidine kinase-like ATPase, C-terminal domain"/>
    <property type="match status" value="1"/>
</dbReference>
<gene>
    <name evidence="9" type="ORF">B6N60_04325</name>
</gene>
<dbReference type="InterPro" id="IPR004358">
    <property type="entry name" value="Sig_transdc_His_kin-like_C"/>
</dbReference>
<dbReference type="SUPFAM" id="SSF52172">
    <property type="entry name" value="CheY-like"/>
    <property type="match status" value="1"/>
</dbReference>
<accession>A0A975Y6S9</accession>
<dbReference type="CDD" id="cd00082">
    <property type="entry name" value="HisKA"/>
    <property type="match status" value="1"/>
</dbReference>
<keyword evidence="4" id="KW-0808">Transferase</keyword>
<dbReference type="EC" id="2.7.13.3" evidence="2"/>
<keyword evidence="3 6" id="KW-0597">Phosphoprotein</keyword>
<dbReference type="InterPro" id="IPR036890">
    <property type="entry name" value="HATPase_C_sf"/>
</dbReference>
<dbReference type="Pfam" id="PF02518">
    <property type="entry name" value="HATPase_c"/>
    <property type="match status" value="1"/>
</dbReference>
<dbReference type="GO" id="GO:0000155">
    <property type="term" value="F:phosphorelay sensor kinase activity"/>
    <property type="evidence" value="ECO:0007669"/>
    <property type="project" value="InterPro"/>
</dbReference>
<dbReference type="Pfam" id="PF00512">
    <property type="entry name" value="HisKA"/>
    <property type="match status" value="1"/>
</dbReference>
<dbReference type="InterPro" id="IPR011006">
    <property type="entry name" value="CheY-like_superfamily"/>
</dbReference>